<comment type="caution">
    <text evidence="2">The sequence shown here is derived from an EMBL/GenBank/DDBJ whole genome shotgun (WGS) entry which is preliminary data.</text>
</comment>
<dbReference type="SUPFAM" id="SSF49452">
    <property type="entry name" value="Starch-binding domain-like"/>
    <property type="match status" value="1"/>
</dbReference>
<feature type="domain" description="ER membrane protein complex subunit 7 beta-sandwich" evidence="1">
    <location>
        <begin position="29"/>
        <end position="81"/>
    </location>
</feature>
<dbReference type="Pfam" id="PF09430">
    <property type="entry name" value="EMC7_beta-sandw"/>
    <property type="match status" value="1"/>
</dbReference>
<dbReference type="InterPro" id="IPR013784">
    <property type="entry name" value="Carb-bd-like_fold"/>
</dbReference>
<gene>
    <name evidence="2" type="ORF">BC351_19765</name>
</gene>
<dbReference type="InterPro" id="IPR019008">
    <property type="entry name" value="Beta_sandwich_EMC7"/>
</dbReference>
<dbReference type="EMBL" id="MBTG01000006">
    <property type="protein sequence ID" value="OPH59720.1"/>
    <property type="molecule type" value="Genomic_DNA"/>
</dbReference>
<evidence type="ECO:0000313" key="2">
    <source>
        <dbReference type="EMBL" id="OPH59720.1"/>
    </source>
</evidence>
<evidence type="ECO:0000259" key="1">
    <source>
        <dbReference type="Pfam" id="PF09430"/>
    </source>
</evidence>
<dbReference type="STRING" id="1469647.BC351_19765"/>
<sequence>MDHIRVSQFKNRVSLVVYVIDASTSKTPLGNTTTVYLEGTRSKAISKSNGSYIFNDLPPGDYRLTVNSEYYFQEQSLITIGTDNYIEIIQLKPLPSYPFSQGIGLIRAMLQNAAGSPIRDAQLQATILTEECARARLMVDQAEKGAIEVTLGSFTGTIAAGDSYILRGRGAKPSEEYIRIAEVLEHQKRFRLERKLTKAFTRGALLLPVQETRVTERGEVVIAFRGNRVQAFQTELMITYGTDRRALTKEVFVAEGTTTNLGIVRLT</sequence>
<dbReference type="OrthoDB" id="2380855at2"/>
<keyword evidence="3" id="KW-1185">Reference proteome</keyword>
<accession>A0A1V4HPE5</accession>
<dbReference type="Gene3D" id="2.60.40.1120">
    <property type="entry name" value="Carboxypeptidase-like, regulatory domain"/>
    <property type="match status" value="1"/>
</dbReference>
<evidence type="ECO:0000313" key="3">
    <source>
        <dbReference type="Proteomes" id="UP000190626"/>
    </source>
</evidence>
<dbReference type="RefSeq" id="WP_079410452.1">
    <property type="nucleotide sequence ID" value="NZ_MBTG01000006.1"/>
</dbReference>
<name>A0A1V4HPE5_9BACL</name>
<dbReference type="AlphaFoldDB" id="A0A1V4HPE5"/>
<dbReference type="GO" id="GO:0030246">
    <property type="term" value="F:carbohydrate binding"/>
    <property type="evidence" value="ECO:0007669"/>
    <property type="project" value="InterPro"/>
</dbReference>
<reference evidence="3" key="1">
    <citation type="submission" date="2016-07" db="EMBL/GenBank/DDBJ databases">
        <authorList>
            <person name="Florea S."/>
            <person name="Webb J.S."/>
            <person name="Jaromczyk J."/>
            <person name="Schardl C.L."/>
        </authorList>
    </citation>
    <scope>NUCLEOTIDE SEQUENCE [LARGE SCALE GENOMIC DNA]</scope>
    <source>
        <strain evidence="3">CY1</strain>
    </source>
</reference>
<proteinExistence type="predicted"/>
<organism evidence="2 3">
    <name type="scientific">Paenibacillus ferrarius</name>
    <dbReference type="NCBI Taxonomy" id="1469647"/>
    <lineage>
        <taxon>Bacteria</taxon>
        <taxon>Bacillati</taxon>
        <taxon>Bacillota</taxon>
        <taxon>Bacilli</taxon>
        <taxon>Bacillales</taxon>
        <taxon>Paenibacillaceae</taxon>
        <taxon>Paenibacillus</taxon>
    </lineage>
</organism>
<protein>
    <recommendedName>
        <fullName evidence="1">ER membrane protein complex subunit 7 beta-sandwich domain-containing protein</fullName>
    </recommendedName>
</protein>
<dbReference type="Proteomes" id="UP000190626">
    <property type="component" value="Unassembled WGS sequence"/>
</dbReference>